<gene>
    <name evidence="1" type="ORF">SERLADRAFT_385318</name>
</gene>
<protein>
    <submittedName>
        <fullName evidence="1">Uncharacterized protein</fullName>
    </submittedName>
</protein>
<dbReference type="RefSeq" id="XP_007316710.1">
    <property type="nucleotide sequence ID" value="XM_007316648.1"/>
</dbReference>
<dbReference type="EMBL" id="GL945432">
    <property type="protein sequence ID" value="EGO26537.1"/>
    <property type="molecule type" value="Genomic_DNA"/>
</dbReference>
<accession>F8NQ58</accession>
<dbReference type="HOGENOM" id="CLU_2514035_0_0_1"/>
<dbReference type="GeneID" id="18811143"/>
<evidence type="ECO:0000313" key="1">
    <source>
        <dbReference type="EMBL" id="EGO26537.1"/>
    </source>
</evidence>
<dbReference type="AlphaFoldDB" id="F8NQ58"/>
<dbReference type="OrthoDB" id="5598737at2759"/>
<dbReference type="KEGG" id="sla:SERLADRAFT_385318"/>
<organism>
    <name type="scientific">Serpula lacrymans var. lacrymans (strain S7.9)</name>
    <name type="common">Dry rot fungus</name>
    <dbReference type="NCBI Taxonomy" id="578457"/>
    <lineage>
        <taxon>Eukaryota</taxon>
        <taxon>Fungi</taxon>
        <taxon>Dikarya</taxon>
        <taxon>Basidiomycota</taxon>
        <taxon>Agaricomycotina</taxon>
        <taxon>Agaricomycetes</taxon>
        <taxon>Agaricomycetidae</taxon>
        <taxon>Boletales</taxon>
        <taxon>Coniophorineae</taxon>
        <taxon>Serpulaceae</taxon>
        <taxon>Serpula</taxon>
    </lineage>
</organism>
<dbReference type="Proteomes" id="UP000008064">
    <property type="component" value="Unassembled WGS sequence"/>
</dbReference>
<name>F8NQ58_SERL9</name>
<reference evidence="1" key="1">
    <citation type="submission" date="2011-04" db="EMBL/GenBank/DDBJ databases">
        <title>Evolution of plant cell wall degrading machinery underlies the functional diversity of forest fungi.</title>
        <authorList>
            <consortium name="US DOE Joint Genome Institute (JGI-PGF)"/>
            <person name="Eastwood D.C."/>
            <person name="Floudas D."/>
            <person name="Binder M."/>
            <person name="Majcherczyk A."/>
            <person name="Schneider P."/>
            <person name="Aerts A."/>
            <person name="Asiegbu F.O."/>
            <person name="Baker S.E."/>
            <person name="Barry K."/>
            <person name="Bendiksby M."/>
            <person name="Blumentritt M."/>
            <person name="Coutinho P.M."/>
            <person name="Cullen D."/>
            <person name="Cullen D."/>
            <person name="Gathman A."/>
            <person name="Goodell B."/>
            <person name="Henrissat B."/>
            <person name="Ihrmark K."/>
            <person name="Kauserud H."/>
            <person name="Kohler A."/>
            <person name="LaButti K."/>
            <person name="Lapidus A."/>
            <person name="Lavin J.L."/>
            <person name="Lee Y.-H."/>
            <person name="Lindquist E."/>
            <person name="Lilly W."/>
            <person name="Lucas S."/>
            <person name="Morin E."/>
            <person name="Murat C."/>
            <person name="Oguiza J.A."/>
            <person name="Park J."/>
            <person name="Pisabarro A.G."/>
            <person name="Riley R."/>
            <person name="Rosling A."/>
            <person name="Salamov A."/>
            <person name="Schmidt O."/>
            <person name="Schmutz J."/>
            <person name="Skrede I."/>
            <person name="Stenlid J."/>
            <person name="Wiebenga A."/>
            <person name="Xie X."/>
            <person name="Kues U."/>
            <person name="Hibbett D.S."/>
            <person name="Hoffmeister D."/>
            <person name="Hogberg N."/>
            <person name="Martin F."/>
            <person name="Grigoriev I.V."/>
            <person name="Watkinson S.C."/>
        </authorList>
    </citation>
    <scope>NUCLEOTIDE SEQUENCE</scope>
    <source>
        <strain evidence="1">S7.9</strain>
    </source>
</reference>
<sequence>MDEIPEIFARLQTVNTAQAQLFLSHFGSLSSKGYPPSVYRNLFMQLTAEESILQMINRSAQYNVYKFLLSPGTDYVVFGWDTKCI</sequence>
<proteinExistence type="predicted"/>